<feature type="binding site" description="covalent" evidence="4">
    <location>
        <position position="39"/>
    </location>
    <ligand>
        <name>heme c</name>
        <dbReference type="ChEBI" id="CHEBI:61717"/>
        <label>1</label>
    </ligand>
</feature>
<keyword evidence="3 5" id="KW-0408">Iron</keyword>
<gene>
    <name evidence="8" type="ORF">SAMN05878437_0878</name>
</gene>
<evidence type="ECO:0000256" key="4">
    <source>
        <dbReference type="PIRSR" id="PIRSR000005-1"/>
    </source>
</evidence>
<keyword evidence="9" id="KW-1185">Reference proteome</keyword>
<evidence type="ECO:0000259" key="7">
    <source>
        <dbReference type="PROSITE" id="PS51007"/>
    </source>
</evidence>
<dbReference type="PIRSF" id="PIRSF000005">
    <property type="entry name" value="Cytochrome_c4"/>
    <property type="match status" value="1"/>
</dbReference>
<feature type="signal peptide" evidence="6">
    <location>
        <begin position="1"/>
        <end position="19"/>
    </location>
</feature>
<feature type="binding site" description="axial binding residue" evidence="5">
    <location>
        <position position="86"/>
    </location>
    <ligand>
        <name>heme c</name>
        <dbReference type="ChEBI" id="CHEBI:61717"/>
        <label>1</label>
    </ligand>
    <ligandPart>
        <name>Fe</name>
        <dbReference type="ChEBI" id="CHEBI:18248"/>
    </ligandPart>
</feature>
<feature type="binding site" description="axial binding residue" evidence="5">
    <location>
        <position position="43"/>
    </location>
    <ligand>
        <name>heme c</name>
        <dbReference type="ChEBI" id="CHEBI:61717"/>
        <label>1</label>
    </ligand>
    <ligandPart>
        <name>Fe</name>
        <dbReference type="ChEBI" id="CHEBI:18248"/>
    </ligandPart>
</feature>
<dbReference type="GO" id="GO:0042597">
    <property type="term" value="C:periplasmic space"/>
    <property type="evidence" value="ECO:0007669"/>
    <property type="project" value="InterPro"/>
</dbReference>
<feature type="binding site" description="axial binding residue" evidence="5">
    <location>
        <position position="191"/>
    </location>
    <ligand>
        <name>heme c</name>
        <dbReference type="ChEBI" id="CHEBI:61717"/>
        <label>2</label>
    </ligand>
    <ligandPart>
        <name>Fe</name>
        <dbReference type="ChEBI" id="CHEBI:18248"/>
    </ligandPart>
</feature>
<dbReference type="PANTHER" id="PTHR33751">
    <property type="entry name" value="CBB3-TYPE CYTOCHROME C OXIDASE SUBUNIT FIXP"/>
    <property type="match status" value="1"/>
</dbReference>
<evidence type="ECO:0000256" key="1">
    <source>
        <dbReference type="ARBA" id="ARBA00022617"/>
    </source>
</evidence>
<evidence type="ECO:0000313" key="8">
    <source>
        <dbReference type="EMBL" id="SHM03210.1"/>
    </source>
</evidence>
<name>A0A1M7FGT6_9GAMM</name>
<dbReference type="Gene3D" id="1.10.760.10">
    <property type="entry name" value="Cytochrome c-like domain"/>
    <property type="match status" value="2"/>
</dbReference>
<feature type="binding site" description="axial binding residue" evidence="5">
    <location>
        <position position="149"/>
    </location>
    <ligand>
        <name>heme c</name>
        <dbReference type="ChEBI" id="CHEBI:61717"/>
        <label>2</label>
    </ligand>
    <ligandPart>
        <name>Fe</name>
        <dbReference type="ChEBI" id="CHEBI:18248"/>
    </ligandPart>
</feature>
<feature type="chain" id="PRO_5013110840" evidence="6">
    <location>
        <begin position="20"/>
        <end position="229"/>
    </location>
</feature>
<dbReference type="InterPro" id="IPR024167">
    <property type="entry name" value="Cytochrome_c4-like"/>
</dbReference>
<proteinExistence type="predicted"/>
<dbReference type="GO" id="GO:0009055">
    <property type="term" value="F:electron transfer activity"/>
    <property type="evidence" value="ECO:0007669"/>
    <property type="project" value="InterPro"/>
</dbReference>
<feature type="domain" description="Cytochrome c" evidence="7">
    <location>
        <begin position="27"/>
        <end position="109"/>
    </location>
</feature>
<dbReference type="Proteomes" id="UP000190911">
    <property type="component" value="Chromosome I"/>
</dbReference>
<evidence type="ECO:0000256" key="6">
    <source>
        <dbReference type="SAM" id="SignalP"/>
    </source>
</evidence>
<organism evidence="8 9">
    <name type="scientific">Vreelandella subglaciescola</name>
    <dbReference type="NCBI Taxonomy" id="29571"/>
    <lineage>
        <taxon>Bacteria</taxon>
        <taxon>Pseudomonadati</taxon>
        <taxon>Pseudomonadota</taxon>
        <taxon>Gammaproteobacteria</taxon>
        <taxon>Oceanospirillales</taxon>
        <taxon>Halomonadaceae</taxon>
        <taxon>Vreelandella</taxon>
    </lineage>
</organism>
<dbReference type="InterPro" id="IPR009056">
    <property type="entry name" value="Cyt_c-like_dom"/>
</dbReference>
<protein>
    <submittedName>
        <fullName evidence="8">Cytochrome c553</fullName>
    </submittedName>
</protein>
<keyword evidence="1 4" id="KW-0349">Heme</keyword>
<dbReference type="InterPro" id="IPR050597">
    <property type="entry name" value="Cytochrome_c_Oxidase_Subunit"/>
</dbReference>
<dbReference type="InterPro" id="IPR036909">
    <property type="entry name" value="Cyt_c-like_dom_sf"/>
</dbReference>
<evidence type="ECO:0000256" key="3">
    <source>
        <dbReference type="ARBA" id="ARBA00023004"/>
    </source>
</evidence>
<sequence length="229" mass="24791">MNKKMLSGLSLLLSAGVYAGTASALEGDPEAGKQVSATCVACHQADGMGKNNAKAESWPRLAGLPEAYIAKQLHDFKSGERNNASMAAFASMLDEQKIADVSAYYAGLEDWPELPTAYHAADPDDAAEWLADRGDWEDDKFIPACSQCHGPNGQGVGASFPPLAGQHEAYLKAQLEHWRNGKRHNDPNELMAGVANRLNDDQIDMIAEYYATLPERLEARGAQQEEDGQ</sequence>
<comment type="PTM">
    <text evidence="4">Binds 2 heme c groups covalently per subunit.</text>
</comment>
<dbReference type="STRING" id="29571.SAMN05878437_0878"/>
<evidence type="ECO:0000313" key="9">
    <source>
        <dbReference type="Proteomes" id="UP000190911"/>
    </source>
</evidence>
<dbReference type="SUPFAM" id="SSF46626">
    <property type="entry name" value="Cytochrome c"/>
    <property type="match status" value="2"/>
</dbReference>
<feature type="binding site" description="covalent" evidence="4">
    <location>
        <position position="42"/>
    </location>
    <ligand>
        <name>heme c</name>
        <dbReference type="ChEBI" id="CHEBI:61717"/>
        <label>1</label>
    </ligand>
</feature>
<dbReference type="GO" id="GO:0005506">
    <property type="term" value="F:iron ion binding"/>
    <property type="evidence" value="ECO:0007669"/>
    <property type="project" value="InterPro"/>
</dbReference>
<dbReference type="PROSITE" id="PS51007">
    <property type="entry name" value="CYTC"/>
    <property type="match status" value="2"/>
</dbReference>
<accession>A0A1M7FGT6</accession>
<feature type="domain" description="Cytochrome c" evidence="7">
    <location>
        <begin position="131"/>
        <end position="214"/>
    </location>
</feature>
<dbReference type="OrthoDB" id="9773456at2"/>
<dbReference type="AlphaFoldDB" id="A0A1M7FGT6"/>
<reference evidence="8 9" key="1">
    <citation type="submission" date="2016-11" db="EMBL/GenBank/DDBJ databases">
        <authorList>
            <person name="Jaros S."/>
            <person name="Januszkiewicz K."/>
            <person name="Wedrychowicz H."/>
        </authorList>
    </citation>
    <scope>NUCLEOTIDE SEQUENCE [LARGE SCALE GENOMIC DNA]</scope>
    <source>
        <strain evidence="8 9">ACAM 12</strain>
    </source>
</reference>
<keyword evidence="6" id="KW-0732">Signal</keyword>
<keyword evidence="2 5" id="KW-0479">Metal-binding</keyword>
<evidence type="ECO:0000256" key="2">
    <source>
        <dbReference type="ARBA" id="ARBA00022723"/>
    </source>
</evidence>
<feature type="binding site" description="covalent" evidence="4">
    <location>
        <position position="145"/>
    </location>
    <ligand>
        <name>heme c</name>
        <dbReference type="ChEBI" id="CHEBI:61717"/>
        <label>2</label>
    </ligand>
</feature>
<dbReference type="RefSeq" id="WP_079551605.1">
    <property type="nucleotide sequence ID" value="NZ_LT670847.1"/>
</dbReference>
<evidence type="ECO:0000256" key="5">
    <source>
        <dbReference type="PIRSR" id="PIRSR000005-2"/>
    </source>
</evidence>
<feature type="binding site" description="covalent" evidence="4">
    <location>
        <position position="148"/>
    </location>
    <ligand>
        <name>heme c</name>
        <dbReference type="ChEBI" id="CHEBI:61717"/>
        <label>2</label>
    </ligand>
</feature>
<dbReference type="GO" id="GO:0020037">
    <property type="term" value="F:heme binding"/>
    <property type="evidence" value="ECO:0007669"/>
    <property type="project" value="InterPro"/>
</dbReference>
<dbReference type="PANTHER" id="PTHR33751:SF11">
    <property type="entry name" value="BLL4483 PROTEIN"/>
    <property type="match status" value="1"/>
</dbReference>
<dbReference type="Pfam" id="PF00034">
    <property type="entry name" value="Cytochrom_C"/>
    <property type="match status" value="2"/>
</dbReference>
<dbReference type="EMBL" id="LT670847">
    <property type="protein sequence ID" value="SHM03210.1"/>
    <property type="molecule type" value="Genomic_DNA"/>
</dbReference>
<dbReference type="InParanoid" id="A0A1M7FGT6"/>